<organism evidence="4 5">
    <name type="scientific">Eiseniibacteriota bacterium</name>
    <dbReference type="NCBI Taxonomy" id="2212470"/>
    <lineage>
        <taxon>Bacteria</taxon>
        <taxon>Candidatus Eiseniibacteriota</taxon>
    </lineage>
</organism>
<dbReference type="AlphaFoldDB" id="A0A849SRX8"/>
<dbReference type="InterPro" id="IPR036569">
    <property type="entry name" value="RpiB_LacA_LacB_sf"/>
</dbReference>
<comment type="similarity">
    <text evidence="1">Belongs to the LacAB/RpiB family.</text>
</comment>
<dbReference type="Pfam" id="PF02502">
    <property type="entry name" value="LacAB_rpiB"/>
    <property type="match status" value="1"/>
</dbReference>
<evidence type="ECO:0000256" key="2">
    <source>
        <dbReference type="ARBA" id="ARBA00023235"/>
    </source>
</evidence>
<evidence type="ECO:0000256" key="3">
    <source>
        <dbReference type="SAM" id="MobiDB-lite"/>
    </source>
</evidence>
<gene>
    <name evidence="4" type="primary">rpiB</name>
    <name evidence="4" type="ORF">HOP12_14765</name>
</gene>
<dbReference type="InterPro" id="IPR004785">
    <property type="entry name" value="RpiB"/>
</dbReference>
<dbReference type="Gene3D" id="3.40.1400.10">
    <property type="entry name" value="Sugar-phosphate isomerase, RpiB/LacA/LacB"/>
    <property type="match status" value="1"/>
</dbReference>
<dbReference type="GO" id="GO:0005975">
    <property type="term" value="P:carbohydrate metabolic process"/>
    <property type="evidence" value="ECO:0007669"/>
    <property type="project" value="InterPro"/>
</dbReference>
<feature type="region of interest" description="Disordered" evidence="3">
    <location>
        <begin position="23"/>
        <end position="42"/>
    </location>
</feature>
<reference evidence="4 5" key="1">
    <citation type="submission" date="2020-04" db="EMBL/GenBank/DDBJ databases">
        <title>Metagenomic profiling of ammonia- and methane-oxidizing microorganisms in a Dutch drinking water treatment plant.</title>
        <authorList>
            <person name="Poghosyan L."/>
            <person name="Leucker S."/>
        </authorList>
    </citation>
    <scope>NUCLEOTIDE SEQUENCE [LARGE SCALE GENOMIC DNA]</scope>
    <source>
        <strain evidence="4">S-RSF-IL-03</strain>
    </source>
</reference>
<dbReference type="Proteomes" id="UP000580839">
    <property type="component" value="Unassembled WGS sequence"/>
</dbReference>
<name>A0A849SRX8_UNCEI</name>
<comment type="caution">
    <text evidence="4">The sequence shown here is derived from an EMBL/GenBank/DDBJ whole genome shotgun (WGS) entry which is preliminary data.</text>
</comment>
<dbReference type="GO" id="GO:0004751">
    <property type="term" value="F:ribose-5-phosphate isomerase activity"/>
    <property type="evidence" value="ECO:0007669"/>
    <property type="project" value="UniProtKB-EC"/>
</dbReference>
<dbReference type="PANTHER" id="PTHR30345">
    <property type="entry name" value="RIBOSE-5-PHOSPHATE ISOMERASE B"/>
    <property type="match status" value="1"/>
</dbReference>
<sequence>MSAAPEEEVRQLVRDALDRALGAPTPAARSATPAPGAPPAAPERRVAIGADHGGYPLKQLLIRALEDELALQVVDCGTHSTDAVDYPDFAAAVGREVASGRCARGIVIDGAGIGSSMAANKIAGVRCALCHDDRTALNAREHNDANVLALGAGIVNRGLATRIARLFLTTPFGGGRHERRVQKIMALESALRADQRPGGAPAGRGGGA</sequence>
<dbReference type="NCBIfam" id="TIGR01120">
    <property type="entry name" value="rpiB"/>
    <property type="match status" value="1"/>
</dbReference>
<dbReference type="NCBIfam" id="TIGR00689">
    <property type="entry name" value="rpiB_lacA_lacB"/>
    <property type="match status" value="1"/>
</dbReference>
<accession>A0A849SRX8</accession>
<protein>
    <submittedName>
        <fullName evidence="4">Ribose 5-phosphate isomerase B</fullName>
        <ecNumber evidence="4">5.3.1.6</ecNumber>
    </submittedName>
</protein>
<evidence type="ECO:0000313" key="4">
    <source>
        <dbReference type="EMBL" id="NOT35404.1"/>
    </source>
</evidence>
<evidence type="ECO:0000256" key="1">
    <source>
        <dbReference type="ARBA" id="ARBA00008754"/>
    </source>
</evidence>
<dbReference type="InterPro" id="IPR003500">
    <property type="entry name" value="RpiB_LacA_LacB"/>
</dbReference>
<dbReference type="PANTHER" id="PTHR30345:SF0">
    <property type="entry name" value="DNA DAMAGE-REPAIR_TOLERATION PROTEIN DRT102"/>
    <property type="match status" value="1"/>
</dbReference>
<dbReference type="EC" id="5.3.1.6" evidence="4"/>
<evidence type="ECO:0000313" key="5">
    <source>
        <dbReference type="Proteomes" id="UP000580839"/>
    </source>
</evidence>
<keyword evidence="2 4" id="KW-0413">Isomerase</keyword>
<dbReference type="SUPFAM" id="SSF89623">
    <property type="entry name" value="Ribose/Galactose isomerase RpiB/AlsB"/>
    <property type="match status" value="1"/>
</dbReference>
<dbReference type="NCBIfam" id="NF004051">
    <property type="entry name" value="PRK05571.1"/>
    <property type="match status" value="1"/>
</dbReference>
<feature type="compositionally biased region" description="Low complexity" evidence="3">
    <location>
        <begin position="23"/>
        <end position="34"/>
    </location>
</feature>
<proteinExistence type="inferred from homology"/>
<dbReference type="EMBL" id="JABFRW010000194">
    <property type="protein sequence ID" value="NOT35404.1"/>
    <property type="molecule type" value="Genomic_DNA"/>
</dbReference>